<reference evidence="2 3" key="1">
    <citation type="journal article" date="2024" name="ISME J.">
        <title>Staphylococcus epidermidis bacteriocin A37 kills natural competitors with a unique mechanism of action.</title>
        <authorList>
            <person name="Puls J.S."/>
            <person name="Winnerling B."/>
            <person name="Power J.J."/>
            <person name="Kruger A.M."/>
            <person name="Brajtenbach D."/>
            <person name="Johnson M."/>
            <person name="Bilici K."/>
            <person name="Camus L."/>
            <person name="Fliesswasser T."/>
            <person name="Schneider T."/>
            <person name="Sahl H.G."/>
            <person name="Ghosal D."/>
            <person name="Kubitscheck U."/>
            <person name="Heilbronner S."/>
            <person name="Grein F."/>
        </authorList>
    </citation>
    <scope>NUCLEOTIDE SEQUENCE [LARGE SCALE GENOMIC DNA]</scope>
    <source>
        <strain evidence="2 3">SCK7</strain>
    </source>
</reference>
<feature type="domain" description="GP-PDE" evidence="1">
    <location>
        <begin position="10"/>
        <end position="249"/>
    </location>
</feature>
<dbReference type="SUPFAM" id="SSF51695">
    <property type="entry name" value="PLC-like phosphodiesterases"/>
    <property type="match status" value="1"/>
</dbReference>
<dbReference type="PANTHER" id="PTHR46211:SF1">
    <property type="entry name" value="GLYCEROPHOSPHODIESTER PHOSPHODIESTERASE, CYTOPLASMIC"/>
    <property type="match status" value="1"/>
</dbReference>
<protein>
    <submittedName>
        <fullName evidence="2">Glycerophosphodiester phosphodiesterase family protein</fullName>
    </submittedName>
</protein>
<organism evidence="2 3">
    <name type="scientific">Staphylococcus casei</name>
    <dbReference type="NCBI Taxonomy" id="201828"/>
    <lineage>
        <taxon>Bacteria</taxon>
        <taxon>Bacillati</taxon>
        <taxon>Bacillota</taxon>
        <taxon>Bacilli</taxon>
        <taxon>Bacillales</taxon>
        <taxon>Staphylococcaceae</taxon>
        <taxon>Staphylococcus</taxon>
    </lineage>
</organism>
<evidence type="ECO:0000313" key="3">
    <source>
        <dbReference type="Proteomes" id="UP001468345"/>
    </source>
</evidence>
<dbReference type="Pfam" id="PF03009">
    <property type="entry name" value="GDPD"/>
    <property type="match status" value="1"/>
</dbReference>
<evidence type="ECO:0000313" key="2">
    <source>
        <dbReference type="EMBL" id="WZG09143.1"/>
    </source>
</evidence>
<dbReference type="RefSeq" id="WP_107550357.1">
    <property type="nucleotide sequence ID" value="NZ_CP133006.1"/>
</dbReference>
<dbReference type="Gene3D" id="3.20.20.190">
    <property type="entry name" value="Phosphatidylinositol (PI) phosphodiesterase"/>
    <property type="match status" value="1"/>
</dbReference>
<proteinExistence type="predicted"/>
<dbReference type="PANTHER" id="PTHR46211">
    <property type="entry name" value="GLYCEROPHOSPHORYL DIESTER PHOSPHODIESTERASE"/>
    <property type="match status" value="1"/>
</dbReference>
<evidence type="ECO:0000259" key="1">
    <source>
        <dbReference type="PROSITE" id="PS51704"/>
    </source>
</evidence>
<dbReference type="Proteomes" id="UP001468345">
    <property type="component" value="Chromosome"/>
</dbReference>
<dbReference type="PROSITE" id="PS51704">
    <property type="entry name" value="GP_PDE"/>
    <property type="match status" value="1"/>
</dbReference>
<dbReference type="InterPro" id="IPR030395">
    <property type="entry name" value="GP_PDE_dom"/>
</dbReference>
<keyword evidence="3" id="KW-1185">Reference proteome</keyword>
<accession>A0ABZ2WBH8</accession>
<sequence length="253" mass="28676">MVMNHVNDNITLIAHRGMATNYPENTLVAFVAALSSNINILEIDIHRTSDDYLVVIHDDTIDRTSNGKGKIKTSTLAALQAYDYGSWKGDVFSGQTLMTLDEVLALIKGQPQKLLIEIKKPHQYPGIEHDIIDKLIAYKIPKDKVILQSFDQKSIRKIYDMNVGYQLGVLISKKKYWYKLPDFKKIATYANYVNPHFSLVNQKFITTAHNYQLSVMPYTVNNYSEAMVLIKLGVDGIISDNPHTVLNKNLSTQ</sequence>
<dbReference type="InterPro" id="IPR017946">
    <property type="entry name" value="PLC-like_Pdiesterase_TIM-brl"/>
</dbReference>
<name>A0ABZ2WBH8_9STAP</name>
<gene>
    <name evidence="2" type="ORF">SHJJP9002_001086</name>
</gene>
<dbReference type="EMBL" id="CP133006">
    <property type="protein sequence ID" value="WZG09143.1"/>
    <property type="molecule type" value="Genomic_DNA"/>
</dbReference>